<gene>
    <name evidence="1" type="ORF">L0665_03910</name>
</gene>
<protein>
    <submittedName>
        <fullName evidence="1">ArsR family transcriptional regulator</fullName>
    </submittedName>
</protein>
<evidence type="ECO:0000313" key="2">
    <source>
        <dbReference type="Proteomes" id="UP001143747"/>
    </source>
</evidence>
<name>A0A9Q4KS66_9EURY</name>
<dbReference type="AlphaFoldDB" id="A0A9Q4KS66"/>
<proteinExistence type="predicted"/>
<accession>A0A9Q4KS66</accession>
<reference evidence="1" key="1">
    <citation type="submission" date="2022-01" db="EMBL/GenBank/DDBJ databases">
        <title>Draft genome of Methanogenium marinum DSM 15558.</title>
        <authorList>
            <person name="Chen S.-C."/>
            <person name="You Y.-T."/>
        </authorList>
    </citation>
    <scope>NUCLEOTIDE SEQUENCE</scope>
    <source>
        <strain evidence="1">DSM 15558</strain>
    </source>
</reference>
<dbReference type="RefSeq" id="WP_274924405.1">
    <property type="nucleotide sequence ID" value="NZ_JAKELO010000002.1"/>
</dbReference>
<dbReference type="Proteomes" id="UP001143747">
    <property type="component" value="Unassembled WGS sequence"/>
</dbReference>
<dbReference type="EMBL" id="JAKELO010000002">
    <property type="protein sequence ID" value="MDE4907757.1"/>
    <property type="molecule type" value="Genomic_DNA"/>
</dbReference>
<comment type="caution">
    <text evidence="1">The sequence shown here is derived from an EMBL/GenBank/DDBJ whole genome shotgun (WGS) entry which is preliminary data.</text>
</comment>
<sequence length="175" mass="19631">MARPFEGVFGNTCEMRLLEFLLPLEGIEFNVTELSEEAGVSRVTTGKVVRKFVEWGILNASNTRISQYSINPDSPIVQSIDSMNNSLIERMLGEEKIQEIRTYVHQHTARNVPVTPESSTEDVWARFSNGQDQGLSNPEFSQGYCCENNGADSWLSVPPCATASESETNFNRIYQ</sequence>
<organism evidence="1 2">
    <name type="scientific">Methanogenium marinum</name>
    <dbReference type="NCBI Taxonomy" id="348610"/>
    <lineage>
        <taxon>Archaea</taxon>
        <taxon>Methanobacteriati</taxon>
        <taxon>Methanobacteriota</taxon>
        <taxon>Stenosarchaea group</taxon>
        <taxon>Methanomicrobia</taxon>
        <taxon>Methanomicrobiales</taxon>
        <taxon>Methanomicrobiaceae</taxon>
        <taxon>Methanogenium</taxon>
    </lineage>
</organism>
<evidence type="ECO:0000313" key="1">
    <source>
        <dbReference type="EMBL" id="MDE4907757.1"/>
    </source>
</evidence>
<keyword evidence="2" id="KW-1185">Reference proteome</keyword>